<feature type="region of interest" description="Disordered" evidence="1">
    <location>
        <begin position="47"/>
        <end position="75"/>
    </location>
</feature>
<gene>
    <name evidence="2" type="ORF">WA026_017343</name>
</gene>
<evidence type="ECO:0000313" key="2">
    <source>
        <dbReference type="EMBL" id="KAK9891855.1"/>
    </source>
</evidence>
<name>A0AAW1VDK9_9CUCU</name>
<feature type="region of interest" description="Disordered" evidence="1">
    <location>
        <begin position="1"/>
        <end position="24"/>
    </location>
</feature>
<evidence type="ECO:0000256" key="1">
    <source>
        <dbReference type="SAM" id="MobiDB-lite"/>
    </source>
</evidence>
<protein>
    <submittedName>
        <fullName evidence="2">Uncharacterized protein</fullName>
    </submittedName>
</protein>
<dbReference type="EMBL" id="JARQZJ010000131">
    <property type="protein sequence ID" value="KAK9891855.1"/>
    <property type="molecule type" value="Genomic_DNA"/>
</dbReference>
<accession>A0AAW1VDK9</accession>
<sequence length="142" mass="15791">MASPLKPSTSSVSTSPFKINNSNITAKPSLSNIQKLIKIEEESDTDISYTPSVTHRESSPSTSLQMASSSDCSELIEEDKKQEKSKILEFTLVKIMNNPRSYIGVPKNCSYVMDFIEEELRIPANHILMCLKKLGQIALINP</sequence>
<reference evidence="2 3" key="1">
    <citation type="submission" date="2023-03" db="EMBL/GenBank/DDBJ databases">
        <title>Genome insight into feeding habits of ladybird beetles.</title>
        <authorList>
            <person name="Li H.-S."/>
            <person name="Huang Y.-H."/>
            <person name="Pang H."/>
        </authorList>
    </citation>
    <scope>NUCLEOTIDE SEQUENCE [LARGE SCALE GENOMIC DNA]</scope>
    <source>
        <strain evidence="2">SYSU_2023b</strain>
        <tissue evidence="2">Whole body</tissue>
    </source>
</reference>
<dbReference type="Proteomes" id="UP001431783">
    <property type="component" value="Unassembled WGS sequence"/>
</dbReference>
<organism evidence="2 3">
    <name type="scientific">Henosepilachna vigintioctopunctata</name>
    <dbReference type="NCBI Taxonomy" id="420089"/>
    <lineage>
        <taxon>Eukaryota</taxon>
        <taxon>Metazoa</taxon>
        <taxon>Ecdysozoa</taxon>
        <taxon>Arthropoda</taxon>
        <taxon>Hexapoda</taxon>
        <taxon>Insecta</taxon>
        <taxon>Pterygota</taxon>
        <taxon>Neoptera</taxon>
        <taxon>Endopterygota</taxon>
        <taxon>Coleoptera</taxon>
        <taxon>Polyphaga</taxon>
        <taxon>Cucujiformia</taxon>
        <taxon>Coccinelloidea</taxon>
        <taxon>Coccinellidae</taxon>
        <taxon>Epilachninae</taxon>
        <taxon>Epilachnini</taxon>
        <taxon>Henosepilachna</taxon>
    </lineage>
</organism>
<evidence type="ECO:0000313" key="3">
    <source>
        <dbReference type="Proteomes" id="UP001431783"/>
    </source>
</evidence>
<dbReference type="AlphaFoldDB" id="A0AAW1VDK9"/>
<proteinExistence type="predicted"/>
<comment type="caution">
    <text evidence="2">The sequence shown here is derived from an EMBL/GenBank/DDBJ whole genome shotgun (WGS) entry which is preliminary data.</text>
</comment>
<feature type="compositionally biased region" description="Polar residues" evidence="1">
    <location>
        <begin position="47"/>
        <end position="72"/>
    </location>
</feature>
<keyword evidence="3" id="KW-1185">Reference proteome</keyword>